<sequence>MVGGGKETHESELDERESEKSEDDGWEYVEGTAEPEEEAGDDKEVDDRDGVGRVEGGGDVGEEEGVGEVDEEMEENVVADGMKEVSEGEIVEDVTRLDEDGESDGRELEDGTEAEGNGEDDSDIDGEGTSIGVDERVEENDEVGELEGNGEDEEIEDWPAESLGGGTEVTGEGETEGETEGLVGTSEDSEELERSEMETGDEMGFVGGREGGSVEAEDTGRILDEEVGLEELERGIEGESWLVVPEEGRERSVEESDGCDTEGRGRLVEGKEVGGKEVGGKEVGGKEVEGEEVEGKEVEIKEVEGNEMDGNEIEGKEIGGTGMRSGTV</sequence>
<evidence type="ECO:0000313" key="3">
    <source>
        <dbReference type="Proteomes" id="UP001212997"/>
    </source>
</evidence>
<dbReference type="Proteomes" id="UP001212997">
    <property type="component" value="Unassembled WGS sequence"/>
</dbReference>
<feature type="compositionally biased region" description="Acidic residues" evidence="1">
    <location>
        <begin position="12"/>
        <end position="44"/>
    </location>
</feature>
<feature type="region of interest" description="Disordered" evidence="1">
    <location>
        <begin position="276"/>
        <end position="328"/>
    </location>
</feature>
<feature type="compositionally biased region" description="Acidic residues" evidence="1">
    <location>
        <begin position="110"/>
        <end position="126"/>
    </location>
</feature>
<accession>A0AAD5V3I5</accession>
<proteinExistence type="predicted"/>
<keyword evidence="3" id="KW-1185">Reference proteome</keyword>
<comment type="caution">
    <text evidence="2">The sequence shown here is derived from an EMBL/GenBank/DDBJ whole genome shotgun (WGS) entry which is preliminary data.</text>
</comment>
<evidence type="ECO:0000256" key="1">
    <source>
        <dbReference type="SAM" id="MobiDB-lite"/>
    </source>
</evidence>
<feature type="compositionally biased region" description="Acidic residues" evidence="1">
    <location>
        <begin position="136"/>
        <end position="159"/>
    </location>
</feature>
<feature type="compositionally biased region" description="Basic and acidic residues" evidence="1">
    <location>
        <begin position="276"/>
        <end position="304"/>
    </location>
</feature>
<feature type="compositionally biased region" description="Gly residues" evidence="1">
    <location>
        <begin position="318"/>
        <end position="328"/>
    </location>
</feature>
<name>A0AAD5V3I5_9APHY</name>
<feature type="compositionally biased region" description="Basic and acidic residues" evidence="1">
    <location>
        <begin position="93"/>
        <end position="109"/>
    </location>
</feature>
<dbReference type="AlphaFoldDB" id="A0AAD5V3I5"/>
<evidence type="ECO:0000313" key="2">
    <source>
        <dbReference type="EMBL" id="KAJ3485164.1"/>
    </source>
</evidence>
<reference evidence="2" key="1">
    <citation type="submission" date="2022-07" db="EMBL/GenBank/DDBJ databases">
        <title>Genome Sequence of Physisporinus lineatus.</title>
        <authorList>
            <person name="Buettner E."/>
        </authorList>
    </citation>
    <scope>NUCLEOTIDE SEQUENCE</scope>
    <source>
        <strain evidence="2">VT162</strain>
    </source>
</reference>
<protein>
    <submittedName>
        <fullName evidence="2">Uncharacterized protein</fullName>
    </submittedName>
</protein>
<feature type="compositionally biased region" description="Basic and acidic residues" evidence="1">
    <location>
        <begin position="1"/>
        <end position="11"/>
    </location>
</feature>
<organism evidence="2 3">
    <name type="scientific">Meripilus lineatus</name>
    <dbReference type="NCBI Taxonomy" id="2056292"/>
    <lineage>
        <taxon>Eukaryota</taxon>
        <taxon>Fungi</taxon>
        <taxon>Dikarya</taxon>
        <taxon>Basidiomycota</taxon>
        <taxon>Agaricomycotina</taxon>
        <taxon>Agaricomycetes</taxon>
        <taxon>Polyporales</taxon>
        <taxon>Meripilaceae</taxon>
        <taxon>Meripilus</taxon>
    </lineage>
</organism>
<feature type="region of interest" description="Disordered" evidence="1">
    <location>
        <begin position="246"/>
        <end position="265"/>
    </location>
</feature>
<dbReference type="EMBL" id="JANAWD010000162">
    <property type="protein sequence ID" value="KAJ3485164.1"/>
    <property type="molecule type" value="Genomic_DNA"/>
</dbReference>
<feature type="compositionally biased region" description="Acidic residues" evidence="1">
    <location>
        <begin position="60"/>
        <end position="77"/>
    </location>
</feature>
<gene>
    <name evidence="2" type="ORF">NLI96_g5154</name>
</gene>
<feature type="region of interest" description="Disordered" evidence="1">
    <location>
        <begin position="1"/>
        <end position="219"/>
    </location>
</feature>